<evidence type="ECO:0000256" key="2">
    <source>
        <dbReference type="ARBA" id="ARBA00022679"/>
    </source>
</evidence>
<reference evidence="5 6" key="1">
    <citation type="submission" date="2013-08" db="EMBL/GenBank/DDBJ databases">
        <authorList>
            <person name="Weinstock G."/>
            <person name="Sodergren E."/>
            <person name="Wylie T."/>
            <person name="Fulton L."/>
            <person name="Fulton R."/>
            <person name="Fronick C."/>
            <person name="O'Laughlin M."/>
            <person name="Godfrey J."/>
            <person name="Miner T."/>
            <person name="Herter B."/>
            <person name="Appelbaum E."/>
            <person name="Cordes M."/>
            <person name="Lek S."/>
            <person name="Wollam A."/>
            <person name="Pepin K.H."/>
            <person name="Palsikar V.B."/>
            <person name="Mitreva M."/>
            <person name="Wilson R.K."/>
        </authorList>
    </citation>
    <scope>NUCLEOTIDE SEQUENCE [LARGE SCALE GENOMIC DNA]</scope>
    <source>
        <strain evidence="5 6">ATCC 700332</strain>
    </source>
</reference>
<dbReference type="RefSeq" id="WP_021687474.1">
    <property type="nucleotide sequence ID" value="NZ_KI260567.1"/>
</dbReference>
<dbReference type="InterPro" id="IPR011611">
    <property type="entry name" value="PfkB_dom"/>
</dbReference>
<comment type="similarity">
    <text evidence="1">Belongs to the carbohydrate kinase PfkB family.</text>
</comment>
<gene>
    <name evidence="5" type="ORF">HMPREF9193_01264</name>
</gene>
<dbReference type="Proteomes" id="UP000016649">
    <property type="component" value="Unassembled WGS sequence"/>
</dbReference>
<keyword evidence="3 5" id="KW-0418">Kinase</keyword>
<dbReference type="InterPro" id="IPR029056">
    <property type="entry name" value="Ribokinase-like"/>
</dbReference>
<evidence type="ECO:0000259" key="4">
    <source>
        <dbReference type="Pfam" id="PF00294"/>
    </source>
</evidence>
<dbReference type="EMBL" id="AWVH01000031">
    <property type="protein sequence ID" value="ERJ93042.1"/>
    <property type="molecule type" value="Genomic_DNA"/>
</dbReference>
<organism evidence="5 6">
    <name type="scientific">Treponema lecithinolyticum ATCC 700332</name>
    <dbReference type="NCBI Taxonomy" id="1321815"/>
    <lineage>
        <taxon>Bacteria</taxon>
        <taxon>Pseudomonadati</taxon>
        <taxon>Spirochaetota</taxon>
        <taxon>Spirochaetia</taxon>
        <taxon>Spirochaetales</taxon>
        <taxon>Treponemataceae</taxon>
        <taxon>Treponema</taxon>
    </lineage>
</organism>
<accession>A0ABN0NYH3</accession>
<dbReference type="SUPFAM" id="SSF53613">
    <property type="entry name" value="Ribokinase-like"/>
    <property type="match status" value="1"/>
</dbReference>
<dbReference type="PROSITE" id="PS00583">
    <property type="entry name" value="PFKB_KINASES_1"/>
    <property type="match status" value="1"/>
</dbReference>
<dbReference type="PANTHER" id="PTHR43085:SF57">
    <property type="entry name" value="CARBOHYDRATE KINASE PFKB DOMAIN-CONTAINING PROTEIN"/>
    <property type="match status" value="1"/>
</dbReference>
<dbReference type="GO" id="GO:0016301">
    <property type="term" value="F:kinase activity"/>
    <property type="evidence" value="ECO:0007669"/>
    <property type="project" value="UniProtKB-KW"/>
</dbReference>
<evidence type="ECO:0000313" key="5">
    <source>
        <dbReference type="EMBL" id="ERJ93042.1"/>
    </source>
</evidence>
<proteinExistence type="inferred from homology"/>
<evidence type="ECO:0000256" key="3">
    <source>
        <dbReference type="ARBA" id="ARBA00022777"/>
    </source>
</evidence>
<dbReference type="InterPro" id="IPR050306">
    <property type="entry name" value="PfkB_Carbo_kinase"/>
</dbReference>
<evidence type="ECO:0000256" key="1">
    <source>
        <dbReference type="ARBA" id="ARBA00010688"/>
    </source>
</evidence>
<keyword evidence="6" id="KW-1185">Reference proteome</keyword>
<keyword evidence="2" id="KW-0808">Transferase</keyword>
<dbReference type="PROSITE" id="PS00584">
    <property type="entry name" value="PFKB_KINASES_2"/>
    <property type="match status" value="1"/>
</dbReference>
<sequence length="300" mass="33073">MKFICFGEILFDIFKDSARIGGAPLNVAAHFQKLGATGTIVSAVGDDELGRSALNTVKKFGIGSEHIHISEFPTGKAEVFLVDGIADYAFNEPCAWDDIKISDALKGPFDVLCYGTLAQRSEQNRKALRRIWDSLDVPVRFFDVNIRKNFYSKEIIEQSLLHATVLKMNDDEIPVIANAADIGKKNFDETIAELFCRYPLDIILVTLGKKGSVCCTNDGKIFWQACKDITVVDTVGAGDSLSAGFLYMMLKGAPLQQALAFGSTLADYVCAHQGAIPEYDKELLNKFKEYRNDDTGSKTQ</sequence>
<evidence type="ECO:0000313" key="6">
    <source>
        <dbReference type="Proteomes" id="UP000016649"/>
    </source>
</evidence>
<dbReference type="PANTHER" id="PTHR43085">
    <property type="entry name" value="HEXOKINASE FAMILY MEMBER"/>
    <property type="match status" value="1"/>
</dbReference>
<name>A0ABN0NYH3_TRELE</name>
<comment type="caution">
    <text evidence="5">The sequence shown here is derived from an EMBL/GenBank/DDBJ whole genome shotgun (WGS) entry which is preliminary data.</text>
</comment>
<dbReference type="Pfam" id="PF00294">
    <property type="entry name" value="PfkB"/>
    <property type="match status" value="1"/>
</dbReference>
<dbReference type="Gene3D" id="3.40.1190.20">
    <property type="match status" value="1"/>
</dbReference>
<dbReference type="InterPro" id="IPR002173">
    <property type="entry name" value="Carboh/pur_kinase_PfkB_CS"/>
</dbReference>
<protein>
    <submittedName>
        <fullName evidence="5">Kinase, PfkB family</fullName>
    </submittedName>
</protein>
<feature type="domain" description="Carbohydrate kinase PfkB" evidence="4">
    <location>
        <begin position="18"/>
        <end position="277"/>
    </location>
</feature>